<accession>A0AAP0Q8D0</accession>
<name>A0AAP0Q8D0_9ROSI</name>
<proteinExistence type="predicted"/>
<sequence>MSQARMKMNKFNSGLETLLKTQFYKWATASFHGVEAHLSFCAPGLLLKLLGKEPWDFIFVPGACRGNVPLNEMDLEIQGVADNGGHLPSCHTLLSVKNQMSLYSSSYLFHWWANTPALPYEIPKSLFMKAMFSIVVHLGFCEMPLCLHIWKRLFKIVQLHSPGVLAIGSSMKGENSYSHHLDSDVSAKKIEFSCLPIL</sequence>
<reference evidence="1 2" key="1">
    <citation type="submission" date="2024-05" db="EMBL/GenBank/DDBJ databases">
        <title>Haplotype-resolved chromosome-level genome assembly of Huyou (Citrus changshanensis).</title>
        <authorList>
            <person name="Miao C."/>
            <person name="Chen W."/>
            <person name="Wu Y."/>
            <person name="Wang L."/>
            <person name="Zhao S."/>
            <person name="Grierson D."/>
            <person name="Xu C."/>
            <person name="Chen K."/>
        </authorList>
    </citation>
    <scope>NUCLEOTIDE SEQUENCE [LARGE SCALE GENOMIC DNA]</scope>
    <source>
        <strain evidence="1">01-14</strain>
        <tissue evidence="1">Leaf</tissue>
    </source>
</reference>
<evidence type="ECO:0000313" key="2">
    <source>
        <dbReference type="Proteomes" id="UP001428341"/>
    </source>
</evidence>
<dbReference type="AlphaFoldDB" id="A0AAP0Q8D0"/>
<organism evidence="1 2">
    <name type="scientific">Citrus x changshan-huyou</name>
    <dbReference type="NCBI Taxonomy" id="2935761"/>
    <lineage>
        <taxon>Eukaryota</taxon>
        <taxon>Viridiplantae</taxon>
        <taxon>Streptophyta</taxon>
        <taxon>Embryophyta</taxon>
        <taxon>Tracheophyta</taxon>
        <taxon>Spermatophyta</taxon>
        <taxon>Magnoliopsida</taxon>
        <taxon>eudicotyledons</taxon>
        <taxon>Gunneridae</taxon>
        <taxon>Pentapetalae</taxon>
        <taxon>rosids</taxon>
        <taxon>malvids</taxon>
        <taxon>Sapindales</taxon>
        <taxon>Rutaceae</taxon>
        <taxon>Aurantioideae</taxon>
        <taxon>Citrus</taxon>
    </lineage>
</organism>
<evidence type="ECO:0000313" key="1">
    <source>
        <dbReference type="EMBL" id="KAK9175265.1"/>
    </source>
</evidence>
<gene>
    <name evidence="1" type="ORF">WN944_027271</name>
</gene>
<protein>
    <submittedName>
        <fullName evidence="1">Uncharacterized protein</fullName>
    </submittedName>
</protein>
<dbReference type="EMBL" id="JBCGBO010000025">
    <property type="protein sequence ID" value="KAK9175265.1"/>
    <property type="molecule type" value="Genomic_DNA"/>
</dbReference>
<dbReference type="Proteomes" id="UP001428341">
    <property type="component" value="Unassembled WGS sequence"/>
</dbReference>
<comment type="caution">
    <text evidence="1">The sequence shown here is derived from an EMBL/GenBank/DDBJ whole genome shotgun (WGS) entry which is preliminary data.</text>
</comment>
<keyword evidence="2" id="KW-1185">Reference proteome</keyword>